<keyword evidence="1" id="KW-0812">Transmembrane</keyword>
<feature type="domain" description="SLH" evidence="2">
    <location>
        <begin position="154"/>
        <end position="217"/>
    </location>
</feature>
<protein>
    <submittedName>
        <fullName evidence="3">S-layer homology domain-containing protein</fullName>
    </submittedName>
</protein>
<evidence type="ECO:0000259" key="2">
    <source>
        <dbReference type="PROSITE" id="PS51272"/>
    </source>
</evidence>
<dbReference type="InterPro" id="IPR051465">
    <property type="entry name" value="Cell_Envelope_Struct_Comp"/>
</dbReference>
<feature type="domain" description="SLH" evidence="2">
    <location>
        <begin position="90"/>
        <end position="153"/>
    </location>
</feature>
<accession>A0ABV0KA82</accession>
<name>A0ABV0KA82_9CYAN</name>
<reference evidence="3 4" key="1">
    <citation type="submission" date="2022-04" db="EMBL/GenBank/DDBJ databases">
        <title>Positive selection, recombination, and allopatry shape intraspecific diversity of widespread and dominant cyanobacteria.</title>
        <authorList>
            <person name="Wei J."/>
            <person name="Shu W."/>
            <person name="Hu C."/>
        </authorList>
    </citation>
    <scope>NUCLEOTIDE SEQUENCE [LARGE SCALE GENOMIC DNA]</scope>
    <source>
        <strain evidence="3 4">DQ-A4</strain>
    </source>
</reference>
<keyword evidence="1" id="KW-0472">Membrane</keyword>
<gene>
    <name evidence="3" type="ORF">NC992_18235</name>
</gene>
<dbReference type="PROSITE" id="PS51272">
    <property type="entry name" value="SLH"/>
    <property type="match status" value="3"/>
</dbReference>
<evidence type="ECO:0000313" key="4">
    <source>
        <dbReference type="Proteomes" id="UP001482513"/>
    </source>
</evidence>
<dbReference type="RefSeq" id="WP_190694549.1">
    <property type="nucleotide sequence ID" value="NZ_JAMPKX010000009.1"/>
</dbReference>
<proteinExistence type="predicted"/>
<keyword evidence="4" id="KW-1185">Reference proteome</keyword>
<dbReference type="Pfam" id="PF00395">
    <property type="entry name" value="SLH"/>
    <property type="match status" value="3"/>
</dbReference>
<dbReference type="Proteomes" id="UP001482513">
    <property type="component" value="Unassembled WGS sequence"/>
</dbReference>
<sequence>MPSPHRLRWYSLVPAGLLAIATGLLIAWTSKQPVDAGATLIPATSPMPVRGLKRLFRRYPERLPLTVPPPVIPQPLPPQQAWPELPLVQAQPKFNDLNRAHWAWPLLADLAQRDLVSGFPDGTFRPGAAMTRAEFAAQLAQLFNLPPAHSPLPVQSSYSDLKPDHWAYKGVQKSVKMGFLSGSPEGDFLPDQPISRIQVITALANGLALTSSHAATEALVPYTDREQVPIWAIRQLVAATEAGLVVNYPEITTLAPNRPASRAEVAAMLHRSLVYTGSLQAIPSPYIVEKAGLPSRRSN</sequence>
<feature type="transmembrane region" description="Helical" evidence="1">
    <location>
        <begin position="7"/>
        <end position="28"/>
    </location>
</feature>
<organism evidence="3 4">
    <name type="scientific">Leptolyngbya subtilissima DQ-A4</name>
    <dbReference type="NCBI Taxonomy" id="2933933"/>
    <lineage>
        <taxon>Bacteria</taxon>
        <taxon>Bacillati</taxon>
        <taxon>Cyanobacteriota</taxon>
        <taxon>Cyanophyceae</taxon>
        <taxon>Leptolyngbyales</taxon>
        <taxon>Leptolyngbyaceae</taxon>
        <taxon>Leptolyngbya group</taxon>
        <taxon>Leptolyngbya</taxon>
    </lineage>
</organism>
<dbReference type="PANTHER" id="PTHR43308">
    <property type="entry name" value="OUTER MEMBRANE PROTEIN ALPHA-RELATED"/>
    <property type="match status" value="1"/>
</dbReference>
<dbReference type="EMBL" id="JAMPKX010000009">
    <property type="protein sequence ID" value="MEP0948827.1"/>
    <property type="molecule type" value="Genomic_DNA"/>
</dbReference>
<keyword evidence="1" id="KW-1133">Transmembrane helix</keyword>
<evidence type="ECO:0000256" key="1">
    <source>
        <dbReference type="SAM" id="Phobius"/>
    </source>
</evidence>
<feature type="domain" description="SLH" evidence="2">
    <location>
        <begin position="219"/>
        <end position="283"/>
    </location>
</feature>
<comment type="caution">
    <text evidence="3">The sequence shown here is derived from an EMBL/GenBank/DDBJ whole genome shotgun (WGS) entry which is preliminary data.</text>
</comment>
<evidence type="ECO:0000313" key="3">
    <source>
        <dbReference type="EMBL" id="MEP0948827.1"/>
    </source>
</evidence>
<dbReference type="InterPro" id="IPR001119">
    <property type="entry name" value="SLH_dom"/>
</dbReference>
<dbReference type="PANTHER" id="PTHR43308:SF5">
    <property type="entry name" value="S-LAYER PROTEIN _ PEPTIDOGLYCAN ENDO-BETA-N-ACETYLGLUCOSAMINIDASE"/>
    <property type="match status" value="1"/>
</dbReference>